<accession>H6LJA7</accession>
<dbReference type="PANTHER" id="PTHR42951:SF14">
    <property type="entry name" value="METALLO-BETA-LACTAMASE SUPERFAMILY PROTEIN"/>
    <property type="match status" value="1"/>
</dbReference>
<dbReference type="Gene3D" id="3.60.15.10">
    <property type="entry name" value="Ribonuclease Z/Hydroxyacylglutathione hydrolase-like"/>
    <property type="match status" value="1"/>
</dbReference>
<reference evidence="3" key="1">
    <citation type="submission" date="2011-07" db="EMBL/GenBank/DDBJ databases">
        <title>Complete genome sequence of Acetobacterium woodii.</title>
        <authorList>
            <person name="Poehlein A."/>
            <person name="Schmidt S."/>
            <person name="Kaster A.-K."/>
            <person name="Goenrich M."/>
            <person name="Vollmers J."/>
            <person name="Thuermer A."/>
            <person name="Gottschalk G."/>
            <person name="Thauer R.K."/>
            <person name="Daniel R."/>
            <person name="Mueller V."/>
        </authorList>
    </citation>
    <scope>NUCLEOTIDE SEQUENCE [LARGE SCALE GENOMIC DNA]</scope>
    <source>
        <strain evidence="3">ATCC 29683 / DSM 1030 / JCM 2381 / KCTC 1655 / WB1</strain>
    </source>
</reference>
<dbReference type="GO" id="GO:0016787">
    <property type="term" value="F:hydrolase activity"/>
    <property type="evidence" value="ECO:0007669"/>
    <property type="project" value="UniProtKB-KW"/>
</dbReference>
<dbReference type="SMART" id="SM00849">
    <property type="entry name" value="Lactamase_B"/>
    <property type="match status" value="1"/>
</dbReference>
<dbReference type="HOGENOM" id="CLU_061754_1_0_9"/>
<keyword evidence="3" id="KW-1185">Reference proteome</keyword>
<evidence type="ECO:0000313" key="2">
    <source>
        <dbReference type="EMBL" id="AFA48670.1"/>
    </source>
</evidence>
<reference evidence="2 3" key="2">
    <citation type="journal article" date="2012" name="PLoS ONE">
        <title>An ancient pathway combining carbon dioxide fixation with the generation and utilization of a sodium ion gradient for ATP synthesis.</title>
        <authorList>
            <person name="Poehlein A."/>
            <person name="Schmidt S."/>
            <person name="Kaster A.K."/>
            <person name="Goenrich M."/>
            <person name="Vollmers J."/>
            <person name="Thurmer A."/>
            <person name="Bertsch J."/>
            <person name="Schuchmann K."/>
            <person name="Voigt B."/>
            <person name="Hecker M."/>
            <person name="Daniel R."/>
            <person name="Thauer R.K."/>
            <person name="Gottschalk G."/>
            <person name="Muller V."/>
        </authorList>
    </citation>
    <scope>NUCLEOTIDE SEQUENCE [LARGE SCALE GENOMIC DNA]</scope>
    <source>
        <strain evidence="3">ATCC 29683 / DSM 1030 / JCM 2381 / KCTC 1655 / WB1</strain>
    </source>
</reference>
<dbReference type="EMBL" id="CP002987">
    <property type="protein sequence ID" value="AFA48670.1"/>
    <property type="molecule type" value="Genomic_DNA"/>
</dbReference>
<keyword evidence="2" id="KW-0378">Hydrolase</keyword>
<evidence type="ECO:0000259" key="1">
    <source>
        <dbReference type="SMART" id="SM00849"/>
    </source>
</evidence>
<dbReference type="InterPro" id="IPR050855">
    <property type="entry name" value="NDM-1-like"/>
</dbReference>
<feature type="domain" description="Metallo-beta-lactamase" evidence="1">
    <location>
        <begin position="17"/>
        <end position="203"/>
    </location>
</feature>
<dbReference type="eggNOG" id="COG0491">
    <property type="taxonomic scope" value="Bacteria"/>
</dbReference>
<dbReference type="SUPFAM" id="SSF56281">
    <property type="entry name" value="Metallo-hydrolase/oxidoreductase"/>
    <property type="match status" value="1"/>
</dbReference>
<sequence>MYELIQVGKKTYYINCPAKMGIYKINETEVCLIDSGNDKDAGKKVLKIIAANGWTLKMILNTHSHADHIGGNNLLQQRTNCAIYTVGIDTAFTQFPILEPSFLYGGYPCKELRNKFLTAQPSNVQKLTEDVLPKGLEMLPLNGHSFSMAAFKTDDEVWFLADCLTSERIIEKYHVSFLYDVDEYINSLHTVNKLTGKCFIPAHAEVVEDIRPLVKINLNKVDEIMMSLKEICVKPIAFDNILKAVFDRYALTMDFNQNVLVGSTIRSYLAYMHDNQILDTAFDHNKLL</sequence>
<dbReference type="AlphaFoldDB" id="H6LJA7"/>
<dbReference type="Proteomes" id="UP000007177">
    <property type="component" value="Chromosome"/>
</dbReference>
<proteinExistence type="predicted"/>
<dbReference type="RefSeq" id="WP_014356270.1">
    <property type="nucleotide sequence ID" value="NC_016894.1"/>
</dbReference>
<dbReference type="Pfam" id="PF00753">
    <property type="entry name" value="Lactamase_B"/>
    <property type="match status" value="1"/>
</dbReference>
<protein>
    <submittedName>
        <fullName evidence="2">Putative hydrolase</fullName>
    </submittedName>
</protein>
<dbReference type="CDD" id="cd07743">
    <property type="entry name" value="metallo-hydrolase-like_MBL-fold"/>
    <property type="match status" value="1"/>
</dbReference>
<gene>
    <name evidence="2" type="ordered locus">Awo_c18910</name>
</gene>
<organism evidence="2 3">
    <name type="scientific">Acetobacterium woodii (strain ATCC 29683 / DSM 1030 / JCM 2381 / KCTC 1655 / WB1)</name>
    <dbReference type="NCBI Taxonomy" id="931626"/>
    <lineage>
        <taxon>Bacteria</taxon>
        <taxon>Bacillati</taxon>
        <taxon>Bacillota</taxon>
        <taxon>Clostridia</taxon>
        <taxon>Eubacteriales</taxon>
        <taxon>Eubacteriaceae</taxon>
        <taxon>Acetobacterium</taxon>
    </lineage>
</organism>
<dbReference type="KEGG" id="awo:Awo_c18910"/>
<dbReference type="InterPro" id="IPR036866">
    <property type="entry name" value="RibonucZ/Hydroxyglut_hydro"/>
</dbReference>
<dbReference type="InterPro" id="IPR001279">
    <property type="entry name" value="Metallo-B-lactamas"/>
</dbReference>
<name>H6LJA7_ACEWD</name>
<dbReference type="PANTHER" id="PTHR42951">
    <property type="entry name" value="METALLO-BETA-LACTAMASE DOMAIN-CONTAINING"/>
    <property type="match status" value="1"/>
</dbReference>
<dbReference type="STRING" id="931626.Awo_c18910"/>
<evidence type="ECO:0000313" key="3">
    <source>
        <dbReference type="Proteomes" id="UP000007177"/>
    </source>
</evidence>
<dbReference type="OrthoDB" id="9802248at2"/>